<proteinExistence type="predicted"/>
<dbReference type="Proteomes" id="UP000244722">
    <property type="component" value="Unassembled WGS sequence"/>
</dbReference>
<gene>
    <name evidence="2" type="ORF">B9Z19DRAFT_334514</name>
</gene>
<comment type="caution">
    <text evidence="2">The sequence shown here is derived from an EMBL/GenBank/DDBJ whole genome shotgun (WGS) entry which is preliminary data.</text>
</comment>
<evidence type="ECO:0000313" key="3">
    <source>
        <dbReference type="Proteomes" id="UP000244722"/>
    </source>
</evidence>
<reference evidence="2 3" key="1">
    <citation type="submission" date="2017-04" db="EMBL/GenBank/DDBJ databases">
        <title>Draft genome sequence of Tuber borchii Vittad., a whitish edible truffle.</title>
        <authorList>
            <consortium name="DOE Joint Genome Institute"/>
            <person name="Murat C."/>
            <person name="Kuo A."/>
            <person name="Barry K.W."/>
            <person name="Clum A."/>
            <person name="Dockter R.B."/>
            <person name="Fauchery L."/>
            <person name="Iotti M."/>
            <person name="Kohler A."/>
            <person name="Labutti K."/>
            <person name="Lindquist E.A."/>
            <person name="Lipzen A."/>
            <person name="Ohm R.A."/>
            <person name="Wang M."/>
            <person name="Grigoriev I.V."/>
            <person name="Zambonelli A."/>
            <person name="Martin F.M."/>
        </authorList>
    </citation>
    <scope>NUCLEOTIDE SEQUENCE [LARGE SCALE GENOMIC DNA]</scope>
    <source>
        <strain evidence="2 3">Tbo3840</strain>
    </source>
</reference>
<sequence>MGHRWQAWLRPRRNCLWRGSLIFLPLLTNSSTSKRSRFHLHPFPTLTISITRPLIPQVLFRVRLAGRPSQSRRLPAGRRQQHGNAGRHDYSPIAVRWVYDPFFIFFTPNSTNNDGDSRIQLRS</sequence>
<evidence type="ECO:0000313" key="2">
    <source>
        <dbReference type="EMBL" id="PUU75556.1"/>
    </source>
</evidence>
<feature type="chain" id="PRO_5015614083" evidence="1">
    <location>
        <begin position="31"/>
        <end position="123"/>
    </location>
</feature>
<protein>
    <submittedName>
        <fullName evidence="2">Uncharacterized protein</fullName>
    </submittedName>
</protein>
<evidence type="ECO:0000256" key="1">
    <source>
        <dbReference type="SAM" id="SignalP"/>
    </source>
</evidence>
<feature type="signal peptide" evidence="1">
    <location>
        <begin position="1"/>
        <end position="30"/>
    </location>
</feature>
<keyword evidence="3" id="KW-1185">Reference proteome</keyword>
<keyword evidence="1" id="KW-0732">Signal</keyword>
<dbReference type="AlphaFoldDB" id="A0A2T6ZJC7"/>
<dbReference type="EMBL" id="NESQ01000225">
    <property type="protein sequence ID" value="PUU75556.1"/>
    <property type="molecule type" value="Genomic_DNA"/>
</dbReference>
<organism evidence="2 3">
    <name type="scientific">Tuber borchii</name>
    <name type="common">White truffle</name>
    <dbReference type="NCBI Taxonomy" id="42251"/>
    <lineage>
        <taxon>Eukaryota</taxon>
        <taxon>Fungi</taxon>
        <taxon>Dikarya</taxon>
        <taxon>Ascomycota</taxon>
        <taxon>Pezizomycotina</taxon>
        <taxon>Pezizomycetes</taxon>
        <taxon>Pezizales</taxon>
        <taxon>Tuberaceae</taxon>
        <taxon>Tuber</taxon>
    </lineage>
</organism>
<accession>A0A2T6ZJC7</accession>
<name>A0A2T6ZJC7_TUBBO</name>